<comment type="caution">
    <text evidence="1">The sequence shown here is derived from an EMBL/GenBank/DDBJ whole genome shotgun (WGS) entry which is preliminary data.</text>
</comment>
<organism evidence="1 2">
    <name type="scientific">Carya illinoinensis</name>
    <name type="common">Pecan</name>
    <dbReference type="NCBI Taxonomy" id="32201"/>
    <lineage>
        <taxon>Eukaryota</taxon>
        <taxon>Viridiplantae</taxon>
        <taxon>Streptophyta</taxon>
        <taxon>Embryophyta</taxon>
        <taxon>Tracheophyta</taxon>
        <taxon>Spermatophyta</taxon>
        <taxon>Magnoliopsida</taxon>
        <taxon>eudicotyledons</taxon>
        <taxon>Gunneridae</taxon>
        <taxon>Pentapetalae</taxon>
        <taxon>rosids</taxon>
        <taxon>fabids</taxon>
        <taxon>Fagales</taxon>
        <taxon>Juglandaceae</taxon>
        <taxon>Carya</taxon>
    </lineage>
</organism>
<dbReference type="Proteomes" id="UP000811246">
    <property type="component" value="Chromosome 10"/>
</dbReference>
<protein>
    <submittedName>
        <fullName evidence="1">Uncharacterized protein</fullName>
    </submittedName>
</protein>
<dbReference type="AlphaFoldDB" id="A0A922DXM6"/>
<gene>
    <name evidence="1" type="ORF">I3842_10G112000</name>
</gene>
<proteinExistence type="predicted"/>
<name>A0A922DXM6_CARIL</name>
<sequence length="116" mass="13125">MFSKHIWCVHQRLSHCPPSARRPVAVQSLNTTPSSTSAFCCRTLARSSTRTIPQHRAPISDILAAAELLTTLKSHMVGKSCRYFCWYDPEIPSYCQKTIKRLLHSIDRLKAGVDKI</sequence>
<accession>A0A922DXM6</accession>
<dbReference type="EMBL" id="CM031834">
    <property type="protein sequence ID" value="KAG6692382.1"/>
    <property type="molecule type" value="Genomic_DNA"/>
</dbReference>
<evidence type="ECO:0000313" key="2">
    <source>
        <dbReference type="Proteomes" id="UP000811246"/>
    </source>
</evidence>
<reference evidence="1" key="1">
    <citation type="submission" date="2021-01" db="EMBL/GenBank/DDBJ databases">
        <authorList>
            <person name="Lovell J.T."/>
            <person name="Bentley N."/>
            <person name="Bhattarai G."/>
            <person name="Jenkins J.W."/>
            <person name="Sreedasyam A."/>
            <person name="Alarcon Y."/>
            <person name="Bock C."/>
            <person name="Boston L."/>
            <person name="Carlson J."/>
            <person name="Cervantes K."/>
            <person name="Clermont K."/>
            <person name="Krom N."/>
            <person name="Kubenka K."/>
            <person name="Mamidi S."/>
            <person name="Mattison C."/>
            <person name="Monteros M."/>
            <person name="Pisani C."/>
            <person name="Plott C."/>
            <person name="Rajasekar S."/>
            <person name="Rhein H.S."/>
            <person name="Rohla C."/>
            <person name="Song M."/>
            <person name="Hilaire R.S."/>
            <person name="Shu S."/>
            <person name="Wells L."/>
            <person name="Wang X."/>
            <person name="Webber J."/>
            <person name="Heerema R.J."/>
            <person name="Klein P."/>
            <person name="Conner P."/>
            <person name="Grauke L."/>
            <person name="Grimwood J."/>
            <person name="Schmutz J."/>
            <person name="Randall J.J."/>
        </authorList>
    </citation>
    <scope>NUCLEOTIDE SEQUENCE</scope>
    <source>
        <tissue evidence="1">Leaf</tissue>
    </source>
</reference>
<evidence type="ECO:0000313" key="1">
    <source>
        <dbReference type="EMBL" id="KAG6692382.1"/>
    </source>
</evidence>